<evidence type="ECO:0000313" key="3">
    <source>
        <dbReference type="EMBL" id="KAJ1369084.1"/>
    </source>
</evidence>
<dbReference type="Proteomes" id="UP001196413">
    <property type="component" value="Unassembled WGS sequence"/>
</dbReference>
<keyword evidence="2" id="KW-1133">Transmembrane helix</keyword>
<reference evidence="3" key="1">
    <citation type="submission" date="2021-06" db="EMBL/GenBank/DDBJ databases">
        <title>Parelaphostrongylus tenuis whole genome reference sequence.</title>
        <authorList>
            <person name="Garwood T.J."/>
            <person name="Larsen P.A."/>
            <person name="Fountain-Jones N.M."/>
            <person name="Garbe J.R."/>
            <person name="Macchietto M.G."/>
            <person name="Kania S.A."/>
            <person name="Gerhold R.W."/>
            <person name="Richards J.E."/>
            <person name="Wolf T.M."/>
        </authorList>
    </citation>
    <scope>NUCLEOTIDE SEQUENCE</scope>
    <source>
        <strain evidence="3">MNPRO001-30</strain>
        <tissue evidence="3">Meninges</tissue>
    </source>
</reference>
<evidence type="ECO:0000256" key="2">
    <source>
        <dbReference type="SAM" id="Phobius"/>
    </source>
</evidence>
<protein>
    <submittedName>
        <fullName evidence="3">Uncharacterized protein</fullName>
    </submittedName>
</protein>
<keyword evidence="2" id="KW-0812">Transmembrane</keyword>
<feature type="transmembrane region" description="Helical" evidence="2">
    <location>
        <begin position="66"/>
        <end position="87"/>
    </location>
</feature>
<evidence type="ECO:0000313" key="4">
    <source>
        <dbReference type="Proteomes" id="UP001196413"/>
    </source>
</evidence>
<sequence length="122" mass="14065">MGDSQNPSNNVVPTESDDQGITQDSVIQDSSSTETGNHPYSSALLHHFDYLITNVAKRYDIERIQVGLGLLLLILLGFFCLCIAIAWKYYSPVIVDFTIREQQERLYRRNEKERQEKEIKVE</sequence>
<dbReference type="EMBL" id="JAHQIW010006403">
    <property type="protein sequence ID" value="KAJ1369084.1"/>
    <property type="molecule type" value="Genomic_DNA"/>
</dbReference>
<comment type="caution">
    <text evidence="3">The sequence shown here is derived from an EMBL/GenBank/DDBJ whole genome shotgun (WGS) entry which is preliminary data.</text>
</comment>
<proteinExistence type="predicted"/>
<evidence type="ECO:0000256" key="1">
    <source>
        <dbReference type="SAM" id="MobiDB-lite"/>
    </source>
</evidence>
<dbReference type="AlphaFoldDB" id="A0AAD5R436"/>
<organism evidence="3 4">
    <name type="scientific">Parelaphostrongylus tenuis</name>
    <name type="common">Meningeal worm</name>
    <dbReference type="NCBI Taxonomy" id="148309"/>
    <lineage>
        <taxon>Eukaryota</taxon>
        <taxon>Metazoa</taxon>
        <taxon>Ecdysozoa</taxon>
        <taxon>Nematoda</taxon>
        <taxon>Chromadorea</taxon>
        <taxon>Rhabditida</taxon>
        <taxon>Rhabditina</taxon>
        <taxon>Rhabditomorpha</taxon>
        <taxon>Strongyloidea</taxon>
        <taxon>Metastrongylidae</taxon>
        <taxon>Parelaphostrongylus</taxon>
    </lineage>
</organism>
<accession>A0AAD5R436</accession>
<keyword evidence="4" id="KW-1185">Reference proteome</keyword>
<keyword evidence="2" id="KW-0472">Membrane</keyword>
<gene>
    <name evidence="3" type="ORF">KIN20_030477</name>
</gene>
<name>A0AAD5R436_PARTN</name>
<feature type="region of interest" description="Disordered" evidence="1">
    <location>
        <begin position="1"/>
        <end position="38"/>
    </location>
</feature>